<gene>
    <name evidence="3" type="ORF">RJ639_044459</name>
</gene>
<dbReference type="InterPro" id="IPR003676">
    <property type="entry name" value="SAUR_fam"/>
</dbReference>
<dbReference type="EMBL" id="JAVXUP010000637">
    <property type="protein sequence ID" value="KAK3023750.1"/>
    <property type="molecule type" value="Genomic_DNA"/>
</dbReference>
<comment type="similarity">
    <text evidence="1">Belongs to the ARG7 family.</text>
</comment>
<organism evidence="3 4">
    <name type="scientific">Escallonia herrerae</name>
    <dbReference type="NCBI Taxonomy" id="1293975"/>
    <lineage>
        <taxon>Eukaryota</taxon>
        <taxon>Viridiplantae</taxon>
        <taxon>Streptophyta</taxon>
        <taxon>Embryophyta</taxon>
        <taxon>Tracheophyta</taxon>
        <taxon>Spermatophyta</taxon>
        <taxon>Magnoliopsida</taxon>
        <taxon>eudicotyledons</taxon>
        <taxon>Gunneridae</taxon>
        <taxon>Pentapetalae</taxon>
        <taxon>asterids</taxon>
        <taxon>campanulids</taxon>
        <taxon>Escalloniales</taxon>
        <taxon>Escalloniaceae</taxon>
        <taxon>Escallonia</taxon>
    </lineage>
</organism>
<dbReference type="PANTHER" id="PTHR31374:SF30">
    <property type="entry name" value="SAUR-LIKE AUXIN-RESPONSIVE FAMILY PROTEIN"/>
    <property type="match status" value="1"/>
</dbReference>
<protein>
    <recommendedName>
        <fullName evidence="5">Small auxin up regulated protein</fullName>
    </recommendedName>
</protein>
<feature type="region of interest" description="Disordered" evidence="2">
    <location>
        <begin position="1"/>
        <end position="23"/>
    </location>
</feature>
<sequence length="126" mass="14309">MKTEGSSPPAYTRLSSDDNDRGSDRCVKKGYIPILVGKEEAFRERILIPAKLMKHPYMVQLLEMSANEFGFGHPGKLKIPCDAEEFRRRINMITKGKWMSRVLDIYGHADIVSVASIYNAPHERAI</sequence>
<evidence type="ECO:0000256" key="2">
    <source>
        <dbReference type="SAM" id="MobiDB-lite"/>
    </source>
</evidence>
<evidence type="ECO:0000313" key="3">
    <source>
        <dbReference type="EMBL" id="KAK3023750.1"/>
    </source>
</evidence>
<dbReference type="GO" id="GO:0009733">
    <property type="term" value="P:response to auxin"/>
    <property type="evidence" value="ECO:0007669"/>
    <property type="project" value="InterPro"/>
</dbReference>
<reference evidence="3" key="1">
    <citation type="submission" date="2022-12" db="EMBL/GenBank/DDBJ databases">
        <title>Draft genome assemblies for two species of Escallonia (Escalloniales).</title>
        <authorList>
            <person name="Chanderbali A."/>
            <person name="Dervinis C."/>
            <person name="Anghel I."/>
            <person name="Soltis D."/>
            <person name="Soltis P."/>
            <person name="Zapata F."/>
        </authorList>
    </citation>
    <scope>NUCLEOTIDE SEQUENCE</scope>
    <source>
        <strain evidence="3">UCBG64.0493</strain>
        <tissue evidence="3">Leaf</tissue>
    </source>
</reference>
<evidence type="ECO:0008006" key="5">
    <source>
        <dbReference type="Google" id="ProtNLM"/>
    </source>
</evidence>
<dbReference type="Proteomes" id="UP001188597">
    <property type="component" value="Unassembled WGS sequence"/>
</dbReference>
<dbReference type="Pfam" id="PF02519">
    <property type="entry name" value="Auxin_inducible"/>
    <property type="match status" value="1"/>
</dbReference>
<keyword evidence="4" id="KW-1185">Reference proteome</keyword>
<comment type="caution">
    <text evidence="3">The sequence shown here is derived from an EMBL/GenBank/DDBJ whole genome shotgun (WGS) entry which is preliminary data.</text>
</comment>
<name>A0AA88WJK8_9ASTE</name>
<evidence type="ECO:0000256" key="1">
    <source>
        <dbReference type="ARBA" id="ARBA00006974"/>
    </source>
</evidence>
<dbReference type="PANTHER" id="PTHR31374">
    <property type="entry name" value="AUXIN-INDUCED PROTEIN-LIKE-RELATED"/>
    <property type="match status" value="1"/>
</dbReference>
<proteinExistence type="inferred from homology"/>
<accession>A0AA88WJK8</accession>
<evidence type="ECO:0000313" key="4">
    <source>
        <dbReference type="Proteomes" id="UP001188597"/>
    </source>
</evidence>
<dbReference type="AlphaFoldDB" id="A0AA88WJK8"/>